<dbReference type="GeneID" id="9674233"/>
<dbReference type="eggNOG" id="KOG1001">
    <property type="taxonomic scope" value="Eukaryota"/>
</dbReference>
<dbReference type="InterPro" id="IPR001650">
    <property type="entry name" value="Helicase_C-like"/>
</dbReference>
<keyword evidence="1" id="KW-0547">Nucleotide-binding</keyword>
<dbReference type="PANTHER" id="PTHR45626:SF22">
    <property type="entry name" value="DNA REPAIR PROTEIN RAD5"/>
    <property type="match status" value="1"/>
</dbReference>
<dbReference type="InterPro" id="IPR000330">
    <property type="entry name" value="SNF2_N"/>
</dbReference>
<gene>
    <name evidence="7" type="primary">CHR2111</name>
    <name evidence="7" type="ORF">NECHADRAFT_53012</name>
</gene>
<dbReference type="InterPro" id="IPR050628">
    <property type="entry name" value="SNF2_RAD54_helicase_TF"/>
</dbReference>
<dbReference type="Gene3D" id="3.40.50.300">
    <property type="entry name" value="P-loop containing nucleotide triphosphate hydrolases"/>
    <property type="match status" value="1"/>
</dbReference>
<dbReference type="PROSITE" id="PS51192">
    <property type="entry name" value="HELICASE_ATP_BIND_1"/>
    <property type="match status" value="1"/>
</dbReference>
<dbReference type="GO" id="GO:0016787">
    <property type="term" value="F:hydrolase activity"/>
    <property type="evidence" value="ECO:0007669"/>
    <property type="project" value="UniProtKB-KW"/>
</dbReference>
<dbReference type="InParanoid" id="C7ZIR3"/>
<feature type="non-terminal residue" evidence="7">
    <location>
        <position position="687"/>
    </location>
</feature>
<dbReference type="GO" id="GO:0006281">
    <property type="term" value="P:DNA repair"/>
    <property type="evidence" value="ECO:0007669"/>
    <property type="project" value="TreeGrafter"/>
</dbReference>
<feature type="non-terminal residue" evidence="7">
    <location>
        <position position="1"/>
    </location>
</feature>
<feature type="compositionally biased region" description="Low complexity" evidence="4">
    <location>
        <begin position="514"/>
        <end position="529"/>
    </location>
</feature>
<dbReference type="GO" id="GO:0008094">
    <property type="term" value="F:ATP-dependent activity, acting on DNA"/>
    <property type="evidence" value="ECO:0007669"/>
    <property type="project" value="TreeGrafter"/>
</dbReference>
<keyword evidence="3" id="KW-0067">ATP-binding</keyword>
<dbReference type="CDD" id="cd18793">
    <property type="entry name" value="SF2_C_SNF"/>
    <property type="match status" value="1"/>
</dbReference>
<feature type="domain" description="Helicase C-terminal" evidence="6">
    <location>
        <begin position="549"/>
        <end position="687"/>
    </location>
</feature>
<dbReference type="SUPFAM" id="SSF52540">
    <property type="entry name" value="P-loop containing nucleoside triphosphate hydrolases"/>
    <property type="match status" value="2"/>
</dbReference>
<evidence type="ECO:0000256" key="4">
    <source>
        <dbReference type="SAM" id="MobiDB-lite"/>
    </source>
</evidence>
<dbReference type="Pfam" id="PF00271">
    <property type="entry name" value="Helicase_C"/>
    <property type="match status" value="1"/>
</dbReference>
<name>C7ZIR3_FUSV7</name>
<dbReference type="InterPro" id="IPR049730">
    <property type="entry name" value="SNF2/RAD54-like_C"/>
</dbReference>
<dbReference type="SMART" id="SM00487">
    <property type="entry name" value="DEXDc"/>
    <property type="match status" value="1"/>
</dbReference>
<dbReference type="InterPro" id="IPR014001">
    <property type="entry name" value="Helicase_ATP-bd"/>
</dbReference>
<evidence type="ECO:0000256" key="3">
    <source>
        <dbReference type="ARBA" id="ARBA00022840"/>
    </source>
</evidence>
<dbReference type="Proteomes" id="UP000005206">
    <property type="component" value="Chromosome 12"/>
</dbReference>
<keyword evidence="8" id="KW-1185">Reference proteome</keyword>
<accession>C7ZIR3</accession>
<feature type="domain" description="Helicase ATP-binding" evidence="5">
    <location>
        <begin position="185"/>
        <end position="353"/>
    </location>
</feature>
<dbReference type="Pfam" id="PF00176">
    <property type="entry name" value="SNF2-rel_dom"/>
    <property type="match status" value="1"/>
</dbReference>
<evidence type="ECO:0000256" key="2">
    <source>
        <dbReference type="ARBA" id="ARBA00022801"/>
    </source>
</evidence>
<evidence type="ECO:0000256" key="1">
    <source>
        <dbReference type="ARBA" id="ARBA00022741"/>
    </source>
</evidence>
<sequence length="687" mass="76170">ILDQIRAKQLRSLEKFSNVTFGAICPISTLGRASGKKRIIDISVNILGPEDLIDAVGDALAAASAYLQHPCFLESGVRYINPHYFCFDEELADMRAHVGPAKTDPKSSQASEELSRLLDSLDCASTLPTNEGREIEHGLILTPLKRGTKVCSHQKDGVKFIMKREDSSFCHSAMLDIRDMARFFSNSPESCLGGIIADVMGLGKTLTSLAAIACSKPAALDFEMSLSSTSPMPTRATLIVATSHRTHLKPGALKTAIFHGDDRAKATEELSNYDIVLTTYPTLLADSKGRRVLQDIAWFRIVLDEAHYVRNHSTQRFKAIHSLQASRRWCLTGTPIQNSLDDLRSLLKFLRFQPFDGASFFDKHIVDPLREDPHTGFRNLRILLRTVCLRRGEAYLHLPPYETTEVKIALTPKEMELYRGILADCQQQFDDIVSKKSKASNYTILFTTTMKLRRLCNHGSIHVSSRDEALCEFCCGDSKETSTFLDGLETCPECSRALKTSNRKTLAPSMRQESSLSPAPSLSATGSPSRVSSPATPGPGDGLFGNSAKLSTVIQNVTSSLPGSKKYTYSIVFTAWRSTLDLLERMLTENGIQCRRIDGRVSISDRTERLKDFQFDPENSIPVLLLSIETGAVGLTLTAADRVHIVEPQWNPSVEQQAIGRALRIGQKRKVTIVKYIVQNTVEEVWL</sequence>
<dbReference type="OrthoDB" id="448448at2759"/>
<evidence type="ECO:0000259" key="6">
    <source>
        <dbReference type="PROSITE" id="PS51194"/>
    </source>
</evidence>
<dbReference type="InterPro" id="IPR038718">
    <property type="entry name" value="SNF2-like_sf"/>
</dbReference>
<dbReference type="PROSITE" id="PS51194">
    <property type="entry name" value="HELICASE_CTER"/>
    <property type="match status" value="1"/>
</dbReference>
<dbReference type="Gene3D" id="3.40.50.10810">
    <property type="entry name" value="Tandem AAA-ATPase domain"/>
    <property type="match status" value="1"/>
</dbReference>
<dbReference type="KEGG" id="nhe:NECHADRAFT_53012"/>
<dbReference type="AlphaFoldDB" id="C7ZIR3"/>
<keyword evidence="2" id="KW-0378">Hydrolase</keyword>
<reference evidence="7 8" key="1">
    <citation type="journal article" date="2009" name="PLoS Genet.">
        <title>The genome of Nectria haematococca: contribution of supernumerary chromosomes to gene expansion.</title>
        <authorList>
            <person name="Coleman J.J."/>
            <person name="Rounsley S.D."/>
            <person name="Rodriguez-Carres M."/>
            <person name="Kuo A."/>
            <person name="Wasmann C.C."/>
            <person name="Grimwood J."/>
            <person name="Schmutz J."/>
            <person name="Taga M."/>
            <person name="White G.J."/>
            <person name="Zhou S."/>
            <person name="Schwartz D.C."/>
            <person name="Freitag M."/>
            <person name="Ma L.J."/>
            <person name="Danchin E.G."/>
            <person name="Henrissat B."/>
            <person name="Coutinho P.M."/>
            <person name="Nelson D.R."/>
            <person name="Straney D."/>
            <person name="Napoli C.A."/>
            <person name="Barker B.M."/>
            <person name="Gribskov M."/>
            <person name="Rep M."/>
            <person name="Kroken S."/>
            <person name="Molnar I."/>
            <person name="Rensing C."/>
            <person name="Kennell J.C."/>
            <person name="Zamora J."/>
            <person name="Farman M.L."/>
            <person name="Selker E.U."/>
            <person name="Salamov A."/>
            <person name="Shapiro H."/>
            <person name="Pangilinan J."/>
            <person name="Lindquist E."/>
            <person name="Lamers C."/>
            <person name="Grigoriev I.V."/>
            <person name="Geiser D.M."/>
            <person name="Covert S.F."/>
            <person name="Temporini E."/>
            <person name="Vanetten H.D."/>
        </authorList>
    </citation>
    <scope>NUCLEOTIDE SEQUENCE [LARGE SCALE GENOMIC DNA]</scope>
    <source>
        <strain evidence="8">ATCC MYA-4622 / CBS 123669 / FGSC 9596 / NRRL 45880 / 77-13-4</strain>
    </source>
</reference>
<protein>
    <recommendedName>
        <fullName evidence="9">Helicase ATP-binding domain-containing protein</fullName>
    </recommendedName>
</protein>
<organism evidence="7 8">
    <name type="scientific">Fusarium vanettenii (strain ATCC MYA-4622 / CBS 123669 / FGSC 9596 / NRRL 45880 / 77-13-4)</name>
    <name type="common">Fusarium solani subsp. pisi</name>
    <dbReference type="NCBI Taxonomy" id="660122"/>
    <lineage>
        <taxon>Eukaryota</taxon>
        <taxon>Fungi</taxon>
        <taxon>Dikarya</taxon>
        <taxon>Ascomycota</taxon>
        <taxon>Pezizomycotina</taxon>
        <taxon>Sordariomycetes</taxon>
        <taxon>Hypocreomycetidae</taxon>
        <taxon>Hypocreales</taxon>
        <taxon>Nectriaceae</taxon>
        <taxon>Fusarium</taxon>
        <taxon>Fusarium solani species complex</taxon>
        <taxon>Fusarium vanettenii</taxon>
    </lineage>
</organism>
<dbReference type="OMA" id="DINAAHD"/>
<dbReference type="EMBL" id="GG698931">
    <property type="protein sequence ID" value="EEU36130.1"/>
    <property type="molecule type" value="Genomic_DNA"/>
</dbReference>
<evidence type="ECO:0008006" key="9">
    <source>
        <dbReference type="Google" id="ProtNLM"/>
    </source>
</evidence>
<evidence type="ECO:0000313" key="7">
    <source>
        <dbReference type="EMBL" id="EEU36130.1"/>
    </source>
</evidence>
<evidence type="ECO:0000313" key="8">
    <source>
        <dbReference type="Proteomes" id="UP000005206"/>
    </source>
</evidence>
<dbReference type="HOGENOM" id="CLU_000315_2_7_1"/>
<dbReference type="RefSeq" id="XP_003041843.1">
    <property type="nucleotide sequence ID" value="XM_003041797.1"/>
</dbReference>
<dbReference type="GO" id="GO:0005524">
    <property type="term" value="F:ATP binding"/>
    <property type="evidence" value="ECO:0007669"/>
    <property type="project" value="UniProtKB-KW"/>
</dbReference>
<proteinExistence type="predicted"/>
<dbReference type="GO" id="GO:0005634">
    <property type="term" value="C:nucleus"/>
    <property type="evidence" value="ECO:0007669"/>
    <property type="project" value="TreeGrafter"/>
</dbReference>
<dbReference type="CDD" id="cd18008">
    <property type="entry name" value="DEXDc_SHPRH-like"/>
    <property type="match status" value="1"/>
</dbReference>
<dbReference type="PANTHER" id="PTHR45626">
    <property type="entry name" value="TRANSCRIPTION TERMINATION FACTOR 2-RELATED"/>
    <property type="match status" value="1"/>
</dbReference>
<feature type="region of interest" description="Disordered" evidence="4">
    <location>
        <begin position="502"/>
        <end position="542"/>
    </location>
</feature>
<dbReference type="VEuPathDB" id="FungiDB:NECHADRAFT_53012"/>
<dbReference type="SMART" id="SM00490">
    <property type="entry name" value="HELICc"/>
    <property type="match status" value="1"/>
</dbReference>
<evidence type="ECO:0000259" key="5">
    <source>
        <dbReference type="PROSITE" id="PS51192"/>
    </source>
</evidence>
<dbReference type="InterPro" id="IPR027417">
    <property type="entry name" value="P-loop_NTPase"/>
</dbReference>
<dbReference type="STRING" id="660122.C7ZIR3"/>